<comment type="caution">
    <text evidence="1">The sequence shown here is derived from an EMBL/GenBank/DDBJ whole genome shotgun (WGS) entry which is preliminary data.</text>
</comment>
<gene>
    <name evidence="1" type="ORF">HNR32_002440</name>
</gene>
<name>A0A840UM53_9FIRM</name>
<dbReference type="Gene3D" id="1.20.120.330">
    <property type="entry name" value="Nucleotidyltransferases domain 2"/>
    <property type="match status" value="1"/>
</dbReference>
<dbReference type="Proteomes" id="UP000559117">
    <property type="component" value="Unassembled WGS sequence"/>
</dbReference>
<evidence type="ECO:0000313" key="2">
    <source>
        <dbReference type="Proteomes" id="UP000559117"/>
    </source>
</evidence>
<dbReference type="EMBL" id="JACHFH010000040">
    <property type="protein sequence ID" value="MBB5337280.1"/>
    <property type="molecule type" value="Genomic_DNA"/>
</dbReference>
<organism evidence="1 2">
    <name type="scientific">Pectinatus brassicae</name>
    <dbReference type="NCBI Taxonomy" id="862415"/>
    <lineage>
        <taxon>Bacteria</taxon>
        <taxon>Bacillati</taxon>
        <taxon>Bacillota</taxon>
        <taxon>Negativicutes</taxon>
        <taxon>Selenomonadales</taxon>
        <taxon>Selenomonadaceae</taxon>
        <taxon>Pectinatus</taxon>
    </lineage>
</organism>
<reference evidence="1 2" key="1">
    <citation type="submission" date="2020-08" db="EMBL/GenBank/DDBJ databases">
        <title>Genomic Encyclopedia of Type Strains, Phase IV (KMG-IV): sequencing the most valuable type-strain genomes for metagenomic binning, comparative biology and taxonomic classification.</title>
        <authorList>
            <person name="Goeker M."/>
        </authorList>
    </citation>
    <scope>NUCLEOTIDE SEQUENCE [LARGE SCALE GENOMIC DNA]</scope>
    <source>
        <strain evidence="1 2">DSM 24661</strain>
    </source>
</reference>
<dbReference type="SUPFAM" id="SSF81593">
    <property type="entry name" value="Nucleotidyltransferase substrate binding subunit/domain"/>
    <property type="match status" value="1"/>
</dbReference>
<dbReference type="RefSeq" id="WP_183862990.1">
    <property type="nucleotide sequence ID" value="NZ_JACHFH010000040.1"/>
</dbReference>
<protein>
    <submittedName>
        <fullName evidence="1">HEPN domain-containing protein</fullName>
    </submittedName>
</protein>
<evidence type="ECO:0000313" key="1">
    <source>
        <dbReference type="EMBL" id="MBB5337280.1"/>
    </source>
</evidence>
<dbReference type="AlphaFoldDB" id="A0A840UM53"/>
<proteinExistence type="predicted"/>
<keyword evidence="2" id="KW-1185">Reference proteome</keyword>
<accession>A0A840UM53</accession>
<sequence>MKEQFASNTVLSKKHSNAVMFQHRAEQFLKERQSNIVIFDVASISIECYLIAICEFYKTEPRTHNYQALMEAVELISDISFPPEISKQIRALDKAYGICSIDNYQRKTDFNKSEISQILQLCTSLSTLSEKYYSHSKTLLLH</sequence>